<feature type="chain" id="PRO_5024428862" evidence="2">
    <location>
        <begin position="33"/>
        <end position="339"/>
    </location>
</feature>
<dbReference type="Gene3D" id="2.102.10.10">
    <property type="entry name" value="Rieske [2Fe-2S] iron-sulphur domain"/>
    <property type="match status" value="1"/>
</dbReference>
<keyword evidence="4" id="KW-1185">Reference proteome</keyword>
<dbReference type="PROSITE" id="PS50088">
    <property type="entry name" value="ANK_REPEAT"/>
    <property type="match status" value="1"/>
</dbReference>
<dbReference type="GO" id="GO:0051537">
    <property type="term" value="F:2 iron, 2 sulfur cluster binding"/>
    <property type="evidence" value="ECO:0007669"/>
    <property type="project" value="InterPro"/>
</dbReference>
<organism evidence="3 4">
    <name type="scientific">Thalassotalea litorea</name>
    <dbReference type="NCBI Taxonomy" id="2020715"/>
    <lineage>
        <taxon>Bacteria</taxon>
        <taxon>Pseudomonadati</taxon>
        <taxon>Pseudomonadota</taxon>
        <taxon>Gammaproteobacteria</taxon>
        <taxon>Alteromonadales</taxon>
        <taxon>Colwelliaceae</taxon>
        <taxon>Thalassotalea</taxon>
    </lineage>
</organism>
<keyword evidence="2" id="KW-0732">Signal</keyword>
<accession>A0A5R9ID52</accession>
<feature type="signal peptide" evidence="2">
    <location>
        <begin position="1"/>
        <end position="32"/>
    </location>
</feature>
<dbReference type="Pfam" id="PF12796">
    <property type="entry name" value="Ank_2"/>
    <property type="match status" value="1"/>
</dbReference>
<evidence type="ECO:0000256" key="2">
    <source>
        <dbReference type="SAM" id="SignalP"/>
    </source>
</evidence>
<dbReference type="PROSITE" id="PS50297">
    <property type="entry name" value="ANK_REP_REGION"/>
    <property type="match status" value="1"/>
</dbReference>
<protein>
    <submittedName>
        <fullName evidence="3">Uncharacterized protein</fullName>
    </submittedName>
</protein>
<dbReference type="InterPro" id="IPR002110">
    <property type="entry name" value="Ankyrin_rpt"/>
</dbReference>
<reference evidence="3 4" key="1">
    <citation type="submission" date="2019-05" db="EMBL/GenBank/DDBJ databases">
        <title>Genome sequences of Thalassotalea litorea 1K03283.</title>
        <authorList>
            <person name="Zhang D."/>
        </authorList>
    </citation>
    <scope>NUCLEOTIDE SEQUENCE [LARGE SCALE GENOMIC DNA]</scope>
    <source>
        <strain evidence="3 4">MCCC 1K03283</strain>
    </source>
</reference>
<name>A0A5R9ID52_9GAMM</name>
<dbReference type="InterPro" id="IPR036770">
    <property type="entry name" value="Ankyrin_rpt-contain_sf"/>
</dbReference>
<sequence>MNFIFKLDSRLITKTHACVAAALLSLSFISEGASLKPEQVNLVNPPLDSIQKTSWNGYPILIHRRTPAQLKLIQESFENTPDKRDRFTSYQSIARARGNEFASAIRQFTEQYITENNVYMSENPEFGIYSMSSPILGCSVSKTDDGFMDPCNGVSFDYAGKVDNHSGYSHLRLMVPPHKIIDNRLVFIDDFEGVEIIDFTPDILAMNIPDITKALYAVDWERLDILKSIIDSSPEVITETNSHGSNLLHLSAAHETTLDYLLSLNKININTINESGYSPLLLAVMIGNHRNAKTLMSHGATIESYSLDGKTAPSVYEYLTVERYYSPAHADKIIAELKK</sequence>
<proteinExistence type="predicted"/>
<dbReference type="InterPro" id="IPR036922">
    <property type="entry name" value="Rieske_2Fe-2S_sf"/>
</dbReference>
<dbReference type="Proteomes" id="UP000307790">
    <property type="component" value="Unassembled WGS sequence"/>
</dbReference>
<keyword evidence="1" id="KW-0040">ANK repeat</keyword>
<evidence type="ECO:0000313" key="4">
    <source>
        <dbReference type="Proteomes" id="UP000307790"/>
    </source>
</evidence>
<dbReference type="AlphaFoldDB" id="A0A5R9ID52"/>
<dbReference type="OrthoDB" id="5657095at2"/>
<dbReference type="RefSeq" id="WP_138321065.1">
    <property type="nucleotide sequence ID" value="NZ_VCBC01000017.1"/>
</dbReference>
<comment type="caution">
    <text evidence="3">The sequence shown here is derived from an EMBL/GenBank/DDBJ whole genome shotgun (WGS) entry which is preliminary data.</text>
</comment>
<dbReference type="Gene3D" id="1.25.40.20">
    <property type="entry name" value="Ankyrin repeat-containing domain"/>
    <property type="match status" value="1"/>
</dbReference>
<dbReference type="SMART" id="SM00248">
    <property type="entry name" value="ANK"/>
    <property type="match status" value="2"/>
</dbReference>
<feature type="repeat" description="ANK" evidence="1">
    <location>
        <begin position="275"/>
        <end position="307"/>
    </location>
</feature>
<evidence type="ECO:0000256" key="1">
    <source>
        <dbReference type="PROSITE-ProRule" id="PRU00023"/>
    </source>
</evidence>
<gene>
    <name evidence="3" type="ORF">FE810_14830</name>
</gene>
<dbReference type="EMBL" id="VCBC01000017">
    <property type="protein sequence ID" value="TLU61283.1"/>
    <property type="molecule type" value="Genomic_DNA"/>
</dbReference>
<dbReference type="SUPFAM" id="SSF48403">
    <property type="entry name" value="Ankyrin repeat"/>
    <property type="match status" value="1"/>
</dbReference>
<evidence type="ECO:0000313" key="3">
    <source>
        <dbReference type="EMBL" id="TLU61283.1"/>
    </source>
</evidence>